<dbReference type="PANTHER" id="PTHR28152">
    <property type="entry name" value="HYDROXYACYL-THIOESTER DEHYDRATASE TYPE 2, MITOCHONDRIAL"/>
    <property type="match status" value="1"/>
</dbReference>
<gene>
    <name evidence="1" type="ORF">CPAG_03734</name>
</gene>
<dbReference type="InterPro" id="IPR029069">
    <property type="entry name" value="HotDog_dom_sf"/>
</dbReference>
<dbReference type="PANTHER" id="PTHR28152:SF1">
    <property type="entry name" value="HYDROXYACYL-THIOESTER DEHYDRATASE TYPE 2, MITOCHONDRIAL"/>
    <property type="match status" value="1"/>
</dbReference>
<reference evidence="2" key="2">
    <citation type="journal article" date="2009" name="Genome Res.">
        <title>Comparative genomic analyses of the human fungal pathogens Coccidioides and their relatives.</title>
        <authorList>
            <person name="Sharpton T.J."/>
            <person name="Stajich J.E."/>
            <person name="Rounsley S.D."/>
            <person name="Gardner M.J."/>
            <person name="Wortman J.R."/>
            <person name="Jordar V.S."/>
            <person name="Maiti R."/>
            <person name="Kodira C.D."/>
            <person name="Neafsey D.E."/>
            <person name="Zeng Q."/>
            <person name="Hung C.-Y."/>
            <person name="McMahan C."/>
            <person name="Muszewska A."/>
            <person name="Grynberg M."/>
            <person name="Mandel M.A."/>
            <person name="Kellner E.M."/>
            <person name="Barker B.M."/>
            <person name="Galgiani J.N."/>
            <person name="Orbach M.J."/>
            <person name="Kirkland T.N."/>
            <person name="Cole G.T."/>
            <person name="Henn M.R."/>
            <person name="Birren B.W."/>
            <person name="Taylor J.W."/>
        </authorList>
    </citation>
    <scope>NUCLEOTIDE SEQUENCE [LARGE SCALE GENOMIC DNA]</scope>
    <source>
        <strain evidence="2">RMSCC 3488</strain>
    </source>
</reference>
<proteinExistence type="predicted"/>
<dbReference type="InterPro" id="IPR052741">
    <property type="entry name" value="Mitochondrial_HTD2"/>
</dbReference>
<dbReference type="GO" id="GO:0019171">
    <property type="term" value="F:(3R)-hydroxyacyl-[acyl-carrier-protein] dehydratase activity"/>
    <property type="evidence" value="ECO:0007669"/>
    <property type="project" value="TreeGrafter"/>
</dbReference>
<dbReference type="EMBL" id="DS268110">
    <property type="protein sequence ID" value="KMM67400.1"/>
    <property type="molecule type" value="Genomic_DNA"/>
</dbReference>
<evidence type="ECO:0000313" key="1">
    <source>
        <dbReference type="EMBL" id="KMM67400.1"/>
    </source>
</evidence>
<dbReference type="Gene3D" id="3.10.129.10">
    <property type="entry name" value="Hotdog Thioesterase"/>
    <property type="match status" value="1"/>
</dbReference>
<accession>A0A0J6FDP5</accession>
<dbReference type="VEuPathDB" id="FungiDB:CPAG_03734"/>
<dbReference type="GO" id="GO:0005739">
    <property type="term" value="C:mitochondrion"/>
    <property type="evidence" value="ECO:0007669"/>
    <property type="project" value="TreeGrafter"/>
</dbReference>
<dbReference type="Proteomes" id="UP000054567">
    <property type="component" value="Unassembled WGS sequence"/>
</dbReference>
<dbReference type="OrthoDB" id="3257538at2759"/>
<reference evidence="2" key="3">
    <citation type="journal article" date="2010" name="Genome Res.">
        <title>Population genomic sequencing of Coccidioides fungi reveals recent hybridization and transposon control.</title>
        <authorList>
            <person name="Neafsey D.E."/>
            <person name="Barker B.M."/>
            <person name="Sharpton T.J."/>
            <person name="Stajich J.E."/>
            <person name="Park D.J."/>
            <person name="Whiston E."/>
            <person name="Hung C.-Y."/>
            <person name="McMahan C."/>
            <person name="White J."/>
            <person name="Sykes S."/>
            <person name="Heiman D."/>
            <person name="Young S."/>
            <person name="Zeng Q."/>
            <person name="Abouelleil A."/>
            <person name="Aftuck L."/>
            <person name="Bessette D."/>
            <person name="Brown A."/>
            <person name="FitzGerald M."/>
            <person name="Lui A."/>
            <person name="Macdonald J.P."/>
            <person name="Priest M."/>
            <person name="Orbach M.J."/>
            <person name="Galgiani J.N."/>
            <person name="Kirkland T.N."/>
            <person name="Cole G.T."/>
            <person name="Birren B.W."/>
            <person name="Henn M.R."/>
            <person name="Taylor J.W."/>
            <person name="Rounsley S.D."/>
        </authorList>
    </citation>
    <scope>NUCLEOTIDE SEQUENCE [LARGE SCALE GENOMIC DNA]</scope>
    <source>
        <strain evidence="2">RMSCC 3488</strain>
    </source>
</reference>
<evidence type="ECO:0000313" key="2">
    <source>
        <dbReference type="Proteomes" id="UP000054567"/>
    </source>
</evidence>
<organism evidence="1 2">
    <name type="scientific">Coccidioides posadasii RMSCC 3488</name>
    <dbReference type="NCBI Taxonomy" id="454284"/>
    <lineage>
        <taxon>Eukaryota</taxon>
        <taxon>Fungi</taxon>
        <taxon>Dikarya</taxon>
        <taxon>Ascomycota</taxon>
        <taxon>Pezizomycotina</taxon>
        <taxon>Eurotiomycetes</taxon>
        <taxon>Eurotiomycetidae</taxon>
        <taxon>Onygenales</taxon>
        <taxon>Onygenaceae</taxon>
        <taxon>Coccidioides</taxon>
    </lineage>
</organism>
<dbReference type="SUPFAM" id="SSF54637">
    <property type="entry name" value="Thioesterase/thiol ester dehydrase-isomerase"/>
    <property type="match status" value="1"/>
</dbReference>
<name>A0A0J6FDP5_COCPO</name>
<protein>
    <recommendedName>
        <fullName evidence="3">MaoC-like domain-containing protein</fullName>
    </recommendedName>
</protein>
<evidence type="ECO:0008006" key="3">
    <source>
        <dbReference type="Google" id="ProtNLM"/>
    </source>
</evidence>
<sequence>MTTPKSEDKTMSQIVRRNGPAWLNGLPSHNSRQYATSPLLSRLEETLIGQRLFLSYDYLSPQPSHLLRVSLADFLPFSQSNPFAKDVKKLALPSILEPGHMPRGHHLVYFPPQLPSSQLVPDGCDVLHSPGAPFNRRMWAGGSVRFRDLNGGPLLNCQRAVCVEGVRDVRVTGKEGEEKVFVGIERRVAILGEKEKEEDIKSRIWTENEEEWGDSTVIEKRNLVFMRDKTPEQLRAEKTDGNQQKKILRAPANPTFRHTLTPSRALLFRFSALTFNAHSIHLDRDYARNTEGYEDLLVHGPLTLTLMLTLLQDHLSESRQAISAIEYRNLAPILVEQPLTVCAKPKEPACRGLWDVWIERNDGGLAVKGTIQTKPFGKHDENPAATISRL</sequence>
<dbReference type="AlphaFoldDB" id="A0A0J6FDP5"/>
<reference evidence="1 2" key="1">
    <citation type="submission" date="2007-06" db="EMBL/GenBank/DDBJ databases">
        <title>The Genome Sequence of Coccidioides posadasii RMSCC_3488.</title>
        <authorList>
            <consortium name="Coccidioides Genome Resources Consortium"/>
            <consortium name="The Broad Institute Genome Sequencing Platform"/>
            <person name="Henn M.R."/>
            <person name="Sykes S."/>
            <person name="Young S."/>
            <person name="Jaffe D."/>
            <person name="Berlin A."/>
            <person name="Alvarez P."/>
            <person name="Butler J."/>
            <person name="Gnerre S."/>
            <person name="Grabherr M."/>
            <person name="Mauceli E."/>
            <person name="Brockman W."/>
            <person name="Kodira C."/>
            <person name="Alvarado L."/>
            <person name="Zeng Q."/>
            <person name="Crawford M."/>
            <person name="Antoine C."/>
            <person name="Devon K."/>
            <person name="Galgiani J."/>
            <person name="Orsborn K."/>
            <person name="Lewis M.L."/>
            <person name="Nusbaum C."/>
            <person name="Galagan J."/>
            <person name="Birren B."/>
        </authorList>
    </citation>
    <scope>NUCLEOTIDE SEQUENCE [LARGE SCALE GENOMIC DNA]</scope>
    <source>
        <strain evidence="1 2">RMSCC 3488</strain>
    </source>
</reference>